<reference evidence="7 8" key="1">
    <citation type="submission" date="2020-05" db="EMBL/GenBank/DDBJ databases">
        <title>Azospirillum oleiclasticum sp. nov, a nitrogen-fixing and heavy crude oil-emulsifying bacterium isolated from the crude oil of Yumen Oilfield.</title>
        <authorList>
            <person name="Wu D."/>
            <person name="Cai M."/>
            <person name="Zhang X."/>
        </authorList>
    </citation>
    <scope>NUCLEOTIDE SEQUENCE [LARGE SCALE GENOMIC DNA]</scope>
    <source>
        <strain evidence="7 8">ROY-1-1-2</strain>
    </source>
</reference>
<protein>
    <submittedName>
        <fullName evidence="7">Sulfur oxidation c-type cytochrome SoxX</fullName>
    </submittedName>
</protein>
<sequence>MIPWRVVPVVMLLSATTPASAMADDAIDAPLTGRPGDPARGERLVADRPKSLCTLCHTGPFPAPHLHGSIAPDLAGVGRRLTEGQIRLRVADMKRLNPASIMPAYGRPADDDPQRRVAAAWRGRPILDDGEIEDLVAYLVTLKE</sequence>
<evidence type="ECO:0000256" key="5">
    <source>
        <dbReference type="SAM" id="SignalP"/>
    </source>
</evidence>
<keyword evidence="3 4" id="KW-0408">Iron</keyword>
<evidence type="ECO:0000256" key="2">
    <source>
        <dbReference type="ARBA" id="ARBA00022723"/>
    </source>
</evidence>
<dbReference type="Gene3D" id="1.10.760.10">
    <property type="entry name" value="Cytochrome c-like domain"/>
    <property type="match status" value="1"/>
</dbReference>
<evidence type="ECO:0000313" key="8">
    <source>
        <dbReference type="Proteomes" id="UP000584642"/>
    </source>
</evidence>
<keyword evidence="2 4" id="KW-0479">Metal-binding</keyword>
<dbReference type="PROSITE" id="PS51007">
    <property type="entry name" value="CYTC"/>
    <property type="match status" value="1"/>
</dbReference>
<dbReference type="InterPro" id="IPR036909">
    <property type="entry name" value="Cyt_c-like_dom_sf"/>
</dbReference>
<accession>A0ABX2TDH9</accession>
<comment type="caution">
    <text evidence="7">The sequence shown here is derived from an EMBL/GenBank/DDBJ whole genome shotgun (WGS) entry which is preliminary data.</text>
</comment>
<feature type="signal peptide" evidence="5">
    <location>
        <begin position="1"/>
        <end position="23"/>
    </location>
</feature>
<dbReference type="EMBL" id="JABFDB010000010">
    <property type="protein sequence ID" value="NYZ21064.1"/>
    <property type="molecule type" value="Genomic_DNA"/>
</dbReference>
<evidence type="ECO:0000256" key="4">
    <source>
        <dbReference type="PROSITE-ProRule" id="PRU00433"/>
    </source>
</evidence>
<dbReference type="InterPro" id="IPR009056">
    <property type="entry name" value="Cyt_c-like_dom"/>
</dbReference>
<keyword evidence="1 4" id="KW-0349">Heme</keyword>
<keyword evidence="8" id="KW-1185">Reference proteome</keyword>
<evidence type="ECO:0000256" key="3">
    <source>
        <dbReference type="ARBA" id="ARBA00023004"/>
    </source>
</evidence>
<feature type="chain" id="PRO_5046325753" evidence="5">
    <location>
        <begin position="24"/>
        <end position="144"/>
    </location>
</feature>
<gene>
    <name evidence="7" type="primary">soxX</name>
    <name evidence="7" type="ORF">HND93_15215</name>
</gene>
<evidence type="ECO:0000256" key="1">
    <source>
        <dbReference type="ARBA" id="ARBA00022617"/>
    </source>
</evidence>
<dbReference type="Pfam" id="PF00034">
    <property type="entry name" value="Cytochrom_C"/>
    <property type="match status" value="1"/>
</dbReference>
<dbReference type="SUPFAM" id="SSF46626">
    <property type="entry name" value="Cytochrome c"/>
    <property type="match status" value="1"/>
</dbReference>
<proteinExistence type="predicted"/>
<organism evidence="7 8">
    <name type="scientific">Azospirillum oleiclasticum</name>
    <dbReference type="NCBI Taxonomy" id="2735135"/>
    <lineage>
        <taxon>Bacteria</taxon>
        <taxon>Pseudomonadati</taxon>
        <taxon>Pseudomonadota</taxon>
        <taxon>Alphaproteobacteria</taxon>
        <taxon>Rhodospirillales</taxon>
        <taxon>Azospirillaceae</taxon>
        <taxon>Azospirillum</taxon>
    </lineage>
</organism>
<feature type="domain" description="Cytochrome c" evidence="6">
    <location>
        <begin position="36"/>
        <end position="143"/>
    </location>
</feature>
<evidence type="ECO:0000313" key="7">
    <source>
        <dbReference type="EMBL" id="NYZ21064.1"/>
    </source>
</evidence>
<dbReference type="NCBIfam" id="TIGR04485">
    <property type="entry name" value="thiosulf_SoxX"/>
    <property type="match status" value="1"/>
</dbReference>
<dbReference type="RefSeq" id="WP_180282832.1">
    <property type="nucleotide sequence ID" value="NZ_JABFDB010000010.1"/>
</dbReference>
<dbReference type="Proteomes" id="UP000584642">
    <property type="component" value="Unassembled WGS sequence"/>
</dbReference>
<evidence type="ECO:0000259" key="6">
    <source>
        <dbReference type="PROSITE" id="PS51007"/>
    </source>
</evidence>
<dbReference type="InterPro" id="IPR030999">
    <property type="entry name" value="Thiosulf_SoxX"/>
</dbReference>
<keyword evidence="5" id="KW-0732">Signal</keyword>
<name>A0ABX2TDH9_9PROT</name>